<dbReference type="InterPro" id="IPR037171">
    <property type="entry name" value="NagB/RpiA_transferase-like"/>
</dbReference>
<feature type="binding site" evidence="2">
    <location>
        <begin position="28"/>
        <end position="31"/>
    </location>
    <ligand>
        <name>substrate</name>
    </ligand>
</feature>
<keyword evidence="4" id="KW-1185">Reference proteome</keyword>
<keyword evidence="1 2" id="KW-0413">Isomerase</keyword>
<evidence type="ECO:0000313" key="3">
    <source>
        <dbReference type="EMBL" id="MDC7695560.1"/>
    </source>
</evidence>
<feature type="binding site" evidence="2">
    <location>
        <position position="123"/>
    </location>
    <ligand>
        <name>substrate</name>
    </ligand>
</feature>
<dbReference type="NCBIfam" id="NF001924">
    <property type="entry name" value="PRK00702.1"/>
    <property type="match status" value="1"/>
</dbReference>
<dbReference type="HAMAP" id="MF_00170">
    <property type="entry name" value="Rib_5P_isom_A"/>
    <property type="match status" value="1"/>
</dbReference>
<dbReference type="EC" id="5.3.1.6" evidence="2"/>
<dbReference type="NCBIfam" id="TIGR00021">
    <property type="entry name" value="rpiA"/>
    <property type="match status" value="1"/>
</dbReference>
<dbReference type="SUPFAM" id="SSF100950">
    <property type="entry name" value="NagB/RpiA/CoA transferase-like"/>
    <property type="match status" value="1"/>
</dbReference>
<dbReference type="PANTHER" id="PTHR11934:SF0">
    <property type="entry name" value="RIBOSE-5-PHOSPHATE ISOMERASE"/>
    <property type="match status" value="1"/>
</dbReference>
<feature type="active site" description="Proton acceptor" evidence="2">
    <location>
        <position position="105"/>
    </location>
</feature>
<dbReference type="RefSeq" id="WP_272742220.1">
    <property type="nucleotide sequence ID" value="NZ_JAQQKW010000009.1"/>
</dbReference>
<comment type="function">
    <text evidence="2">Catalyzes the reversible conversion of ribose-5-phosphate to ribulose 5-phosphate.</text>
</comment>
<comment type="similarity">
    <text evidence="2">Belongs to the ribose 5-phosphate isomerase family.</text>
</comment>
<name>A0ABT5II67_9CAUL</name>
<gene>
    <name evidence="2 3" type="primary">rpiA</name>
    <name evidence="3" type="ORF">PQU94_14865</name>
</gene>
<organism evidence="3 4">
    <name type="scientific">Asticcacaulis currens</name>
    <dbReference type="NCBI Taxonomy" id="2984210"/>
    <lineage>
        <taxon>Bacteria</taxon>
        <taxon>Pseudomonadati</taxon>
        <taxon>Pseudomonadota</taxon>
        <taxon>Alphaproteobacteria</taxon>
        <taxon>Caulobacterales</taxon>
        <taxon>Caulobacteraceae</taxon>
        <taxon>Asticcacaulis</taxon>
    </lineage>
</organism>
<accession>A0ABT5II67</accession>
<dbReference type="Gene3D" id="3.30.70.260">
    <property type="match status" value="1"/>
</dbReference>
<comment type="pathway">
    <text evidence="2">Carbohydrate degradation; pentose phosphate pathway; D-ribose 5-phosphate from D-ribulose 5-phosphate (non-oxidative stage): step 1/1.</text>
</comment>
<dbReference type="Proteomes" id="UP001216595">
    <property type="component" value="Unassembled WGS sequence"/>
</dbReference>
<evidence type="ECO:0000313" key="4">
    <source>
        <dbReference type="Proteomes" id="UP001216595"/>
    </source>
</evidence>
<comment type="subunit">
    <text evidence="2">Homodimer.</text>
</comment>
<evidence type="ECO:0000256" key="2">
    <source>
        <dbReference type="HAMAP-Rule" id="MF_00170"/>
    </source>
</evidence>
<feature type="binding site" evidence="2">
    <location>
        <begin position="83"/>
        <end position="86"/>
    </location>
    <ligand>
        <name>substrate</name>
    </ligand>
</feature>
<proteinExistence type="inferred from homology"/>
<evidence type="ECO:0000256" key="1">
    <source>
        <dbReference type="ARBA" id="ARBA00023235"/>
    </source>
</evidence>
<dbReference type="InterPro" id="IPR020672">
    <property type="entry name" value="Ribose5P_isomerase_typA_subgr"/>
</dbReference>
<comment type="caution">
    <text evidence="3">The sequence shown here is derived from an EMBL/GenBank/DDBJ whole genome shotgun (WGS) entry which is preliminary data.</text>
</comment>
<reference evidence="3 4" key="1">
    <citation type="submission" date="2023-01" db="EMBL/GenBank/DDBJ databases">
        <title>Novel species of the genus Asticcacaulis isolated from rivers.</title>
        <authorList>
            <person name="Lu H."/>
        </authorList>
    </citation>
    <scope>NUCLEOTIDE SEQUENCE [LARGE SCALE GENOMIC DNA]</scope>
    <source>
        <strain evidence="3 4">DXS10W</strain>
    </source>
</reference>
<comment type="catalytic activity">
    <reaction evidence="2">
        <text>aldehydo-D-ribose 5-phosphate = D-ribulose 5-phosphate</text>
        <dbReference type="Rhea" id="RHEA:14657"/>
        <dbReference type="ChEBI" id="CHEBI:58121"/>
        <dbReference type="ChEBI" id="CHEBI:58273"/>
        <dbReference type="EC" id="5.3.1.6"/>
    </reaction>
</comment>
<dbReference type="GO" id="GO:0004751">
    <property type="term" value="F:ribose-5-phosphate isomerase activity"/>
    <property type="evidence" value="ECO:0007669"/>
    <property type="project" value="UniProtKB-EC"/>
</dbReference>
<dbReference type="EMBL" id="JAQQKW010000009">
    <property type="protein sequence ID" value="MDC7695560.1"/>
    <property type="molecule type" value="Genomic_DNA"/>
</dbReference>
<dbReference type="SUPFAM" id="SSF75445">
    <property type="entry name" value="D-ribose-5-phosphate isomerase (RpiA), lid domain"/>
    <property type="match status" value="1"/>
</dbReference>
<protein>
    <recommendedName>
        <fullName evidence="2">Ribose-5-phosphate isomerase A</fullName>
        <ecNumber evidence="2">5.3.1.6</ecNumber>
    </recommendedName>
    <alternativeName>
        <fullName evidence="2">Phosphoriboisomerase A</fullName>
        <shortName evidence="2">PRI</shortName>
    </alternativeName>
</protein>
<dbReference type="Pfam" id="PF06026">
    <property type="entry name" value="Rib_5-P_isom_A"/>
    <property type="match status" value="1"/>
</dbReference>
<feature type="binding site" evidence="2">
    <location>
        <begin position="96"/>
        <end position="99"/>
    </location>
    <ligand>
        <name>substrate</name>
    </ligand>
</feature>
<dbReference type="PANTHER" id="PTHR11934">
    <property type="entry name" value="RIBOSE-5-PHOSPHATE ISOMERASE"/>
    <property type="match status" value="1"/>
</dbReference>
<dbReference type="CDD" id="cd01398">
    <property type="entry name" value="RPI_A"/>
    <property type="match status" value="1"/>
</dbReference>
<sequence>MSADTQKQAAGLAAIDHIENGMKVGLGTGSTAAWFVKAVADAVQGGLKLTLVSTSNQTTHLAQSLGLEIKDINDVGKLDVCVDGADEIGAGLALIKGGGGALLREKLIWEMADRCIVIADAAKHVGTLGAFALPIEVEPFAYKGTINRICDVLSEFDIAKLPVLRKKGGEPFVTDGGNLIFDVPCGAIPDPTGLASALKATTGVVDHGLFLDLADIALIGTDSGVDILHP</sequence>
<dbReference type="Gene3D" id="3.40.50.1360">
    <property type="match status" value="1"/>
</dbReference>
<dbReference type="InterPro" id="IPR004788">
    <property type="entry name" value="Ribose5P_isomerase_type_A"/>
</dbReference>